<dbReference type="EMBL" id="NBSK02000002">
    <property type="protein sequence ID" value="KAJ0223034.1"/>
    <property type="molecule type" value="Genomic_DNA"/>
</dbReference>
<comment type="caution">
    <text evidence="1">The sequence shown here is derived from an EMBL/GenBank/DDBJ whole genome shotgun (WGS) entry which is preliminary data.</text>
</comment>
<reference evidence="1 2" key="1">
    <citation type="journal article" date="2017" name="Nat. Commun.">
        <title>Genome assembly with in vitro proximity ligation data and whole-genome triplication in lettuce.</title>
        <authorList>
            <person name="Reyes-Chin-Wo S."/>
            <person name="Wang Z."/>
            <person name="Yang X."/>
            <person name="Kozik A."/>
            <person name="Arikit S."/>
            <person name="Song C."/>
            <person name="Xia L."/>
            <person name="Froenicke L."/>
            <person name="Lavelle D.O."/>
            <person name="Truco M.J."/>
            <person name="Xia R."/>
            <person name="Zhu S."/>
            <person name="Xu C."/>
            <person name="Xu H."/>
            <person name="Xu X."/>
            <person name="Cox K."/>
            <person name="Korf I."/>
            <person name="Meyers B.C."/>
            <person name="Michelmore R.W."/>
        </authorList>
    </citation>
    <scope>NUCLEOTIDE SEQUENCE [LARGE SCALE GENOMIC DNA]</scope>
    <source>
        <strain evidence="2">cv. Salinas</strain>
        <tissue evidence="1">Seedlings</tissue>
    </source>
</reference>
<evidence type="ECO:0000313" key="1">
    <source>
        <dbReference type="EMBL" id="KAJ0223034.1"/>
    </source>
</evidence>
<protein>
    <submittedName>
        <fullName evidence="1">Uncharacterized protein</fullName>
    </submittedName>
</protein>
<proteinExistence type="predicted"/>
<name>A0A9R1WFV4_LACSA</name>
<organism evidence="1 2">
    <name type="scientific">Lactuca sativa</name>
    <name type="common">Garden lettuce</name>
    <dbReference type="NCBI Taxonomy" id="4236"/>
    <lineage>
        <taxon>Eukaryota</taxon>
        <taxon>Viridiplantae</taxon>
        <taxon>Streptophyta</taxon>
        <taxon>Embryophyta</taxon>
        <taxon>Tracheophyta</taxon>
        <taxon>Spermatophyta</taxon>
        <taxon>Magnoliopsida</taxon>
        <taxon>eudicotyledons</taxon>
        <taxon>Gunneridae</taxon>
        <taxon>Pentapetalae</taxon>
        <taxon>asterids</taxon>
        <taxon>campanulids</taxon>
        <taxon>Asterales</taxon>
        <taxon>Asteraceae</taxon>
        <taxon>Cichorioideae</taxon>
        <taxon>Cichorieae</taxon>
        <taxon>Lactucinae</taxon>
        <taxon>Lactuca</taxon>
    </lineage>
</organism>
<accession>A0A9R1WFV4</accession>
<sequence length="91" mass="11305">MDCKLSWNIFRNKWYKTLKWKKKFLLIVSLKDNFSTIPTNQKSWQGREKLVTKFRLMRQFYLCKRTKQESHMSQMYDTKLYELGQCYELSF</sequence>
<dbReference type="AlphaFoldDB" id="A0A9R1WFV4"/>
<dbReference type="Proteomes" id="UP000235145">
    <property type="component" value="Unassembled WGS sequence"/>
</dbReference>
<keyword evidence="2" id="KW-1185">Reference proteome</keyword>
<gene>
    <name evidence="1" type="ORF">LSAT_V11C200059980</name>
</gene>
<evidence type="ECO:0000313" key="2">
    <source>
        <dbReference type="Proteomes" id="UP000235145"/>
    </source>
</evidence>